<reference evidence="2" key="1">
    <citation type="submission" date="2022-05" db="EMBL/GenBank/DDBJ databases">
        <title>Complete genome sequence of toluene-degrading Gulosibacter sediminis strain ACHW.36C.</title>
        <authorList>
            <person name="Wai A.C."/>
            <person name="Lai G.K."/>
            <person name="Griffin S.D."/>
            <person name="Leung F.C."/>
        </authorList>
    </citation>
    <scope>NUCLEOTIDE SEQUENCE [LARGE SCALE GENOMIC DNA]</scope>
    <source>
        <strain evidence="2">ACHW.36C</strain>
    </source>
</reference>
<name>A0ABY4N1W5_9MICO</name>
<feature type="compositionally biased region" description="Polar residues" evidence="1">
    <location>
        <begin position="28"/>
        <end position="39"/>
    </location>
</feature>
<evidence type="ECO:0000313" key="2">
    <source>
        <dbReference type="EMBL" id="UQN15626.1"/>
    </source>
</evidence>
<organism evidence="2">
    <name type="scientific">Gulosibacter sediminis</name>
    <dbReference type="NCBI Taxonomy" id="1729695"/>
    <lineage>
        <taxon>Bacteria</taxon>
        <taxon>Bacillati</taxon>
        <taxon>Actinomycetota</taxon>
        <taxon>Actinomycetes</taxon>
        <taxon>Micrococcales</taxon>
        <taxon>Microbacteriaceae</taxon>
        <taxon>Gulosibacter</taxon>
    </lineage>
</organism>
<protein>
    <submittedName>
        <fullName evidence="2">Uncharacterized protein</fullName>
    </submittedName>
</protein>
<proteinExistence type="predicted"/>
<gene>
    <name evidence="2" type="ORF">M3M28_04005</name>
</gene>
<feature type="region of interest" description="Disordered" evidence="1">
    <location>
        <begin position="1"/>
        <end position="84"/>
    </location>
</feature>
<dbReference type="EMBL" id="CP097160">
    <property type="protein sequence ID" value="UQN15626.1"/>
    <property type="molecule type" value="Genomic_DNA"/>
</dbReference>
<accession>A0ABY4N1W5</accession>
<sequence length="84" mass="8573">MTVRIAPSATRKPPSASERHEVKPSLVERSNTGPNTSPSAGLPSMTAESPARSAASGNTQGYATTDDTGSSVAIAIHGAKRRPS</sequence>
<feature type="compositionally biased region" description="Polar residues" evidence="1">
    <location>
        <begin position="55"/>
        <end position="71"/>
    </location>
</feature>
<evidence type="ECO:0000256" key="1">
    <source>
        <dbReference type="SAM" id="MobiDB-lite"/>
    </source>
</evidence>